<keyword evidence="3" id="KW-1185">Reference proteome</keyword>
<feature type="domain" description="PB1" evidence="1">
    <location>
        <begin position="27"/>
        <end position="111"/>
    </location>
</feature>
<evidence type="ECO:0000313" key="2">
    <source>
        <dbReference type="EMBL" id="CAI9283806.1"/>
    </source>
</evidence>
<dbReference type="SMART" id="SM00666">
    <property type="entry name" value="PB1"/>
    <property type="match status" value="1"/>
</dbReference>
<dbReference type="Gene3D" id="3.10.20.90">
    <property type="entry name" value="Phosphatidylinositol 3-kinase Catalytic Subunit, Chain A, domain 1"/>
    <property type="match status" value="1"/>
</dbReference>
<name>A0AA35Z0Q9_LACSI</name>
<evidence type="ECO:0000313" key="3">
    <source>
        <dbReference type="Proteomes" id="UP001177003"/>
    </source>
</evidence>
<dbReference type="SUPFAM" id="SSF54277">
    <property type="entry name" value="CAD &amp; PB1 domains"/>
    <property type="match status" value="1"/>
</dbReference>
<dbReference type="Pfam" id="PF00564">
    <property type="entry name" value="PB1"/>
    <property type="match status" value="1"/>
</dbReference>
<dbReference type="AlphaFoldDB" id="A0AA35Z0Q9"/>
<dbReference type="EMBL" id="OX465081">
    <property type="protein sequence ID" value="CAI9283806.1"/>
    <property type="molecule type" value="Genomic_DNA"/>
</dbReference>
<dbReference type="PANTHER" id="PTHR31066:SF66">
    <property type="entry name" value="PB1 DOMAIN-CONTAINING PROTEIN"/>
    <property type="match status" value="1"/>
</dbReference>
<dbReference type="Proteomes" id="UP001177003">
    <property type="component" value="Chromosome 5"/>
</dbReference>
<organism evidence="2 3">
    <name type="scientific">Lactuca saligna</name>
    <name type="common">Willowleaf lettuce</name>
    <dbReference type="NCBI Taxonomy" id="75948"/>
    <lineage>
        <taxon>Eukaryota</taxon>
        <taxon>Viridiplantae</taxon>
        <taxon>Streptophyta</taxon>
        <taxon>Embryophyta</taxon>
        <taxon>Tracheophyta</taxon>
        <taxon>Spermatophyta</taxon>
        <taxon>Magnoliopsida</taxon>
        <taxon>eudicotyledons</taxon>
        <taxon>Gunneridae</taxon>
        <taxon>Pentapetalae</taxon>
        <taxon>asterids</taxon>
        <taxon>campanulids</taxon>
        <taxon>Asterales</taxon>
        <taxon>Asteraceae</taxon>
        <taxon>Cichorioideae</taxon>
        <taxon>Cichorieae</taxon>
        <taxon>Lactucinae</taxon>
        <taxon>Lactuca</taxon>
    </lineage>
</organism>
<protein>
    <recommendedName>
        <fullName evidence="1">PB1 domain-containing protein</fullName>
    </recommendedName>
</protein>
<evidence type="ECO:0000259" key="1">
    <source>
        <dbReference type="SMART" id="SM00666"/>
    </source>
</evidence>
<dbReference type="CDD" id="cd06410">
    <property type="entry name" value="PB1_UP2"/>
    <property type="match status" value="1"/>
</dbReference>
<reference evidence="2" key="1">
    <citation type="submission" date="2023-04" db="EMBL/GenBank/DDBJ databases">
        <authorList>
            <person name="Vijverberg K."/>
            <person name="Xiong W."/>
            <person name="Schranz E."/>
        </authorList>
    </citation>
    <scope>NUCLEOTIDE SEQUENCE</scope>
</reference>
<accession>A0AA35Z0Q9</accession>
<dbReference type="InterPro" id="IPR053198">
    <property type="entry name" value="Gynoecium_Dev_Regulator"/>
</dbReference>
<dbReference type="InterPro" id="IPR000270">
    <property type="entry name" value="PB1_dom"/>
</dbReference>
<proteinExistence type="predicted"/>
<sequence>MIRITNSGYKTSMKFLYSYGGKILPRQIDGKLRYVGGHTRVLTVDCTVTYLDLIFKFWEACGFTGDLKCKLPSEDLDMLVSVTCDEDLAAVVEEYDRVSPDAKIRVVLCSLNSAKTIATALAVESLFKFSASKLPQYPVVANSAIRKATRQCHVVDFAAYYTRVGS</sequence>
<dbReference type="PANTHER" id="PTHR31066">
    <property type="entry name" value="OS05G0427100 PROTEIN-RELATED"/>
    <property type="match status" value="1"/>
</dbReference>
<gene>
    <name evidence="2" type="ORF">LSALG_LOCUS23381</name>
</gene>